<comment type="caution">
    <text evidence="2">The sequence shown here is derived from an EMBL/GenBank/DDBJ whole genome shotgun (WGS) entry which is preliminary data.</text>
</comment>
<dbReference type="RefSeq" id="WP_151159341.1">
    <property type="nucleotide sequence ID" value="NZ_JACHIL010000002.1"/>
</dbReference>
<gene>
    <name evidence="2" type="ORF">HNQ68_001138</name>
</gene>
<reference evidence="2 3" key="1">
    <citation type="submission" date="2020-08" db="EMBL/GenBank/DDBJ databases">
        <title>Genomic Encyclopedia of Type Strains, Phase IV (KMG-IV): sequencing the most valuable type-strain genomes for metagenomic binning, comparative biology and taxonomic classification.</title>
        <authorList>
            <person name="Goeker M."/>
        </authorList>
    </citation>
    <scope>NUCLEOTIDE SEQUENCE [LARGE SCALE GENOMIC DNA]</scope>
    <source>
        <strain evidence="2 3">DSM 25620</strain>
    </source>
</reference>
<evidence type="ECO:0000256" key="1">
    <source>
        <dbReference type="SAM" id="MobiDB-lite"/>
    </source>
</evidence>
<proteinExistence type="predicted"/>
<feature type="compositionally biased region" description="Basic and acidic residues" evidence="1">
    <location>
        <begin position="46"/>
        <end position="55"/>
    </location>
</feature>
<protein>
    <submittedName>
        <fullName evidence="2">Uncharacterized protein</fullName>
    </submittedName>
</protein>
<organism evidence="2 3">
    <name type="scientific">Pseudochrobactrum saccharolyticum</name>
    <dbReference type="NCBI Taxonomy" id="354352"/>
    <lineage>
        <taxon>Bacteria</taxon>
        <taxon>Pseudomonadati</taxon>
        <taxon>Pseudomonadota</taxon>
        <taxon>Alphaproteobacteria</taxon>
        <taxon>Hyphomicrobiales</taxon>
        <taxon>Brucellaceae</taxon>
        <taxon>Pseudochrobactrum</taxon>
    </lineage>
</organism>
<keyword evidence="3" id="KW-1185">Reference proteome</keyword>
<dbReference type="EMBL" id="JACHIL010000002">
    <property type="protein sequence ID" value="MBB5090614.1"/>
    <property type="molecule type" value="Genomic_DNA"/>
</dbReference>
<accession>A0A7W8ENU7</accession>
<dbReference type="Proteomes" id="UP000531231">
    <property type="component" value="Unassembled WGS sequence"/>
</dbReference>
<name>A0A7W8ENU7_9HYPH</name>
<feature type="region of interest" description="Disordered" evidence="1">
    <location>
        <begin position="44"/>
        <end position="66"/>
    </location>
</feature>
<evidence type="ECO:0000313" key="2">
    <source>
        <dbReference type="EMBL" id="MBB5090614.1"/>
    </source>
</evidence>
<evidence type="ECO:0000313" key="3">
    <source>
        <dbReference type="Proteomes" id="UP000531231"/>
    </source>
</evidence>
<sequence>MSKDIEPQREKTLHELNLEQREIDRSIRETNIEAANAAGKATLDVLNRHRPDGKRMQKPVRSPVTE</sequence>
<dbReference type="AlphaFoldDB" id="A0A7W8ENU7"/>